<evidence type="ECO:0000313" key="2">
    <source>
        <dbReference type="EMBL" id="HFC92199.1"/>
    </source>
</evidence>
<keyword evidence="1" id="KW-0472">Membrane</keyword>
<accession>A0A7V2T2E9</accession>
<evidence type="ECO:0008006" key="3">
    <source>
        <dbReference type="Google" id="ProtNLM"/>
    </source>
</evidence>
<dbReference type="EMBL" id="DRMS01000198">
    <property type="protein sequence ID" value="HFC92199.1"/>
    <property type="molecule type" value="Genomic_DNA"/>
</dbReference>
<sequence length="265" mass="29639">MSATHVHVDGIVLIVFLLLASLFSLLGASVYILHNDIEVMLTENVMELFDAEKWQYGVVFSGRDGVISGSVKNEATKKDVISVAKSVEGVRSIESKLEIISIPIDNIKGKNLDDTSGLAEITDNTSMAESLDDIIADSIPKSTTIDPDINDHKVLSGKEEHADNLTDMTEKLIIEELVIQYKSEETELSSANEVFLSVFVRKLKNDPLLFIEMSSFHAKSTVAIKRTKNIKNYFINNGVDKKYFDVLWHDSETQNKVQLKLFKNE</sequence>
<feature type="transmembrane region" description="Helical" evidence="1">
    <location>
        <begin position="12"/>
        <end position="33"/>
    </location>
</feature>
<dbReference type="AlphaFoldDB" id="A0A7V2T2E9"/>
<comment type="caution">
    <text evidence="2">The sequence shown here is derived from an EMBL/GenBank/DDBJ whole genome shotgun (WGS) entry which is preliminary data.</text>
</comment>
<organism evidence="2">
    <name type="scientific">Leucothrix mucor</name>
    <dbReference type="NCBI Taxonomy" id="45248"/>
    <lineage>
        <taxon>Bacteria</taxon>
        <taxon>Pseudomonadati</taxon>
        <taxon>Pseudomonadota</taxon>
        <taxon>Gammaproteobacteria</taxon>
        <taxon>Thiotrichales</taxon>
        <taxon>Thiotrichaceae</taxon>
        <taxon>Leucothrix</taxon>
    </lineage>
</organism>
<proteinExistence type="predicted"/>
<name>A0A7V2T2E9_LEUMU</name>
<gene>
    <name evidence="2" type="ORF">ENJ51_05235</name>
</gene>
<reference evidence="2" key="1">
    <citation type="journal article" date="2020" name="mSystems">
        <title>Genome- and Community-Level Interaction Insights into Carbon Utilization and Element Cycling Functions of Hydrothermarchaeota in Hydrothermal Sediment.</title>
        <authorList>
            <person name="Zhou Z."/>
            <person name="Liu Y."/>
            <person name="Xu W."/>
            <person name="Pan J."/>
            <person name="Luo Z.H."/>
            <person name="Li M."/>
        </authorList>
    </citation>
    <scope>NUCLEOTIDE SEQUENCE [LARGE SCALE GENOMIC DNA]</scope>
    <source>
        <strain evidence="2">HyVt-493</strain>
    </source>
</reference>
<keyword evidence="1" id="KW-1133">Transmembrane helix</keyword>
<protein>
    <recommendedName>
        <fullName evidence="3">BON domain-containing protein</fullName>
    </recommendedName>
</protein>
<keyword evidence="1" id="KW-0812">Transmembrane</keyword>
<evidence type="ECO:0000256" key="1">
    <source>
        <dbReference type="SAM" id="Phobius"/>
    </source>
</evidence>
<dbReference type="Proteomes" id="UP000885750">
    <property type="component" value="Unassembled WGS sequence"/>
</dbReference>